<dbReference type="InterPro" id="IPR020599">
    <property type="entry name" value="Transl_elong_fac_P/YeiP"/>
</dbReference>
<dbReference type="eggNOG" id="COG0231">
    <property type="taxonomic scope" value="Bacteria"/>
</dbReference>
<feature type="domain" description="Elongation factor P C-terminal" evidence="11">
    <location>
        <begin position="131"/>
        <end position="186"/>
    </location>
</feature>
<dbReference type="CDD" id="cd05794">
    <property type="entry name" value="S1_EF-P_repeat_2"/>
    <property type="match status" value="1"/>
</dbReference>
<evidence type="ECO:0000256" key="3">
    <source>
        <dbReference type="ARBA" id="ARBA00009479"/>
    </source>
</evidence>
<evidence type="ECO:0000313" key="13">
    <source>
        <dbReference type="EMBL" id="CCB87589.1"/>
    </source>
</evidence>
<comment type="function">
    <text evidence="7 8">Involved in peptide bond synthesis. Stimulates efficient translation and peptide-bond synthesis on native or reconstituted 70S ribosomes in vitro. Probably functions indirectly by altering the affinity of the ribosome for aminoacyl-tRNA, thus increasing their reactivity as acceptors for peptidyl transferase.</text>
</comment>
<organism evidence="13 14">
    <name type="scientific">Parachlamydia acanthamoebae (strain UV7)</name>
    <dbReference type="NCBI Taxonomy" id="765952"/>
    <lineage>
        <taxon>Bacteria</taxon>
        <taxon>Pseudomonadati</taxon>
        <taxon>Chlamydiota</taxon>
        <taxon>Chlamydiia</taxon>
        <taxon>Parachlamydiales</taxon>
        <taxon>Parachlamydiaceae</taxon>
        <taxon>Parachlamydia</taxon>
    </lineage>
</organism>
<dbReference type="PIRSF" id="PIRSF005901">
    <property type="entry name" value="EF-P"/>
    <property type="match status" value="1"/>
</dbReference>
<dbReference type="OrthoDB" id="9801844at2"/>
<dbReference type="InterPro" id="IPR014722">
    <property type="entry name" value="Rib_uL2_dom2"/>
</dbReference>
<dbReference type="PANTHER" id="PTHR30053">
    <property type="entry name" value="ELONGATION FACTOR P"/>
    <property type="match status" value="1"/>
</dbReference>
<proteinExistence type="inferred from homology"/>
<evidence type="ECO:0000259" key="12">
    <source>
        <dbReference type="SMART" id="SM01185"/>
    </source>
</evidence>
<dbReference type="InterPro" id="IPR011768">
    <property type="entry name" value="Transl_elongation_fac_P"/>
</dbReference>
<reference evidence="13 14" key="2">
    <citation type="journal article" date="2011" name="Mol. Biol. Evol.">
        <title>Unity in variety--the pan-genome of the Chlamydiae.</title>
        <authorList>
            <person name="Collingro A."/>
            <person name="Tischler P."/>
            <person name="Weinmaier T."/>
            <person name="Penz T."/>
            <person name="Heinz E."/>
            <person name="Brunham R.C."/>
            <person name="Read T.D."/>
            <person name="Bavoil P.M."/>
            <person name="Sachse K."/>
            <person name="Kahane S."/>
            <person name="Friedman M.G."/>
            <person name="Rattei T."/>
            <person name="Myers G.S."/>
            <person name="Horn M."/>
        </authorList>
    </citation>
    <scope>NUCLEOTIDE SEQUENCE [LARGE SCALE GENOMIC DNA]</scope>
    <source>
        <strain evidence="14">UV7</strain>
    </source>
</reference>
<dbReference type="FunFam" id="2.30.30.30:FF:000003">
    <property type="entry name" value="Elongation factor P"/>
    <property type="match status" value="1"/>
</dbReference>
<dbReference type="Pfam" id="PF08207">
    <property type="entry name" value="EFP_N"/>
    <property type="match status" value="1"/>
</dbReference>
<comment type="similarity">
    <text evidence="3 8 10">Belongs to the elongation factor P family.</text>
</comment>
<keyword evidence="4 8" id="KW-0963">Cytoplasm</keyword>
<evidence type="ECO:0000256" key="5">
    <source>
        <dbReference type="ARBA" id="ARBA00022768"/>
    </source>
</evidence>
<evidence type="ECO:0000256" key="8">
    <source>
        <dbReference type="HAMAP-Rule" id="MF_00141"/>
    </source>
</evidence>
<evidence type="ECO:0000256" key="10">
    <source>
        <dbReference type="RuleBase" id="RU004389"/>
    </source>
</evidence>
<dbReference type="SMART" id="SM00841">
    <property type="entry name" value="Elong-fact-P_C"/>
    <property type="match status" value="1"/>
</dbReference>
<dbReference type="Pfam" id="PF01132">
    <property type="entry name" value="EFP"/>
    <property type="match status" value="1"/>
</dbReference>
<dbReference type="InterPro" id="IPR015365">
    <property type="entry name" value="Elong-fact-P_C"/>
</dbReference>
<evidence type="ECO:0000313" key="14">
    <source>
        <dbReference type="Proteomes" id="UP000000495"/>
    </source>
</evidence>
<sequence length="189" mass="21241">MAYVSTNEFKQGLKIEVEGQPYTIVANEFVKPGKGQAFNRVRLKHLMTGRVIERTVKSGDKFELADVVESEMRMLYKESDGVVFMDDKTFEQIKIANQNIGDTMDWLMEDILYEIIFYKGEPVTVEPPTFMEMEIVETSPGIRGDTSGRVLKPAVTASGAKVQVPIFIDQGEIVKVDTRTGEYVSRASS</sequence>
<dbReference type="Pfam" id="PF09285">
    <property type="entry name" value="Elong-fact-P_C"/>
    <property type="match status" value="1"/>
</dbReference>
<evidence type="ECO:0000259" key="11">
    <source>
        <dbReference type="SMART" id="SM00841"/>
    </source>
</evidence>
<dbReference type="InterPro" id="IPR001059">
    <property type="entry name" value="Transl_elong_P/YeiP_cen"/>
</dbReference>
<feature type="domain" description="Translation elongation factor P/YeiP central" evidence="12">
    <location>
        <begin position="69"/>
        <end position="123"/>
    </location>
</feature>
<evidence type="ECO:0000256" key="4">
    <source>
        <dbReference type="ARBA" id="ARBA00022490"/>
    </source>
</evidence>
<dbReference type="GO" id="GO:0043043">
    <property type="term" value="P:peptide biosynthetic process"/>
    <property type="evidence" value="ECO:0007669"/>
    <property type="project" value="InterPro"/>
</dbReference>
<protein>
    <recommendedName>
        <fullName evidence="8 9">Elongation factor P</fullName>
        <shortName evidence="8">EF-P</shortName>
    </recommendedName>
</protein>
<evidence type="ECO:0000256" key="2">
    <source>
        <dbReference type="ARBA" id="ARBA00004815"/>
    </source>
</evidence>
<gene>
    <name evidence="13" type="primary">efp2</name>
    <name evidence="8" type="synonym">efp</name>
    <name evidence="13" type="ordered locus">PUV_26390</name>
</gene>
<dbReference type="FunFam" id="2.40.50.140:FF:000004">
    <property type="entry name" value="Elongation factor P"/>
    <property type="match status" value="1"/>
</dbReference>
<dbReference type="SMART" id="SM01185">
    <property type="entry name" value="EFP"/>
    <property type="match status" value="1"/>
</dbReference>
<dbReference type="GO" id="GO:0003746">
    <property type="term" value="F:translation elongation factor activity"/>
    <property type="evidence" value="ECO:0007669"/>
    <property type="project" value="UniProtKB-UniRule"/>
</dbReference>
<dbReference type="PROSITE" id="PS01275">
    <property type="entry name" value="EFP"/>
    <property type="match status" value="1"/>
</dbReference>
<keyword evidence="14" id="KW-1185">Reference proteome</keyword>
<keyword evidence="5 8" id="KW-0251">Elongation factor</keyword>
<evidence type="ECO:0000256" key="9">
    <source>
        <dbReference type="NCBIfam" id="TIGR00038"/>
    </source>
</evidence>
<dbReference type="NCBIfam" id="TIGR00038">
    <property type="entry name" value="efp"/>
    <property type="match status" value="1"/>
</dbReference>
<comment type="subcellular location">
    <subcellularLocation>
        <location evidence="1 8">Cytoplasm</location>
    </subcellularLocation>
</comment>
<dbReference type="EMBL" id="FR872580">
    <property type="protein sequence ID" value="CCB87589.1"/>
    <property type="molecule type" value="Genomic_DNA"/>
</dbReference>
<dbReference type="Proteomes" id="UP000000495">
    <property type="component" value="Chromosome"/>
</dbReference>
<comment type="pathway">
    <text evidence="2 8">Protein biosynthesis; polypeptide chain elongation.</text>
</comment>
<dbReference type="GO" id="GO:0005829">
    <property type="term" value="C:cytosol"/>
    <property type="evidence" value="ECO:0007669"/>
    <property type="project" value="UniProtKB-ARBA"/>
</dbReference>
<keyword evidence="6 8" id="KW-0648">Protein biosynthesis</keyword>
<dbReference type="SUPFAM" id="SSF50249">
    <property type="entry name" value="Nucleic acid-binding proteins"/>
    <property type="match status" value="2"/>
</dbReference>
<accession>F8KV67</accession>
<evidence type="ECO:0000256" key="7">
    <source>
        <dbReference type="ARBA" id="ARBA00025469"/>
    </source>
</evidence>
<dbReference type="KEGG" id="puv:PUV_26390"/>
<dbReference type="UniPathway" id="UPA00345"/>
<dbReference type="CDD" id="cd04470">
    <property type="entry name" value="S1_EF-P_repeat_1"/>
    <property type="match status" value="1"/>
</dbReference>
<dbReference type="PANTHER" id="PTHR30053:SF12">
    <property type="entry name" value="ELONGATION FACTOR P (EF-P) FAMILY PROTEIN"/>
    <property type="match status" value="1"/>
</dbReference>
<dbReference type="AlphaFoldDB" id="F8KV67"/>
<dbReference type="HOGENOM" id="CLU_074944_0_0_0"/>
<dbReference type="NCBIfam" id="NF001810">
    <property type="entry name" value="PRK00529.1"/>
    <property type="match status" value="1"/>
</dbReference>
<dbReference type="InterPro" id="IPR008991">
    <property type="entry name" value="Translation_prot_SH3-like_sf"/>
</dbReference>
<evidence type="ECO:0000256" key="1">
    <source>
        <dbReference type="ARBA" id="ARBA00004496"/>
    </source>
</evidence>
<reference key="1">
    <citation type="journal article" date="2011" name="Mol. Biol. Evol.">
        <title>Unity in variety -- the pan-genome of the Chlamydiae.</title>
        <authorList>
            <person name="Collingro A."/>
            <person name="Tischler P."/>
            <person name="Weinmaier T."/>
            <person name="Penz T."/>
            <person name="Heinz E."/>
            <person name="Brunham R.C."/>
            <person name="Read T.D."/>
            <person name="Bavoil P.M."/>
            <person name="Sachse K."/>
            <person name="Kahane S."/>
            <person name="Friedman M.G."/>
            <person name="Rattei T."/>
            <person name="Myers G.S.A."/>
            <person name="Horn M."/>
        </authorList>
    </citation>
    <scope>NUCLEOTIDE SEQUENCE</scope>
    <source>
        <strain>UV7</strain>
    </source>
</reference>
<dbReference type="HAMAP" id="MF_00141">
    <property type="entry name" value="EF_P"/>
    <property type="match status" value="1"/>
</dbReference>
<dbReference type="FunFam" id="2.40.50.140:FF:000009">
    <property type="entry name" value="Elongation factor P"/>
    <property type="match status" value="1"/>
</dbReference>
<evidence type="ECO:0000256" key="6">
    <source>
        <dbReference type="ARBA" id="ARBA00022917"/>
    </source>
</evidence>
<dbReference type="SUPFAM" id="SSF50104">
    <property type="entry name" value="Translation proteins SH3-like domain"/>
    <property type="match status" value="1"/>
</dbReference>
<dbReference type="STRING" id="765952.PUV_26390"/>
<dbReference type="InterPro" id="IPR012340">
    <property type="entry name" value="NA-bd_OB-fold"/>
</dbReference>
<dbReference type="RefSeq" id="WP_006342100.1">
    <property type="nucleotide sequence ID" value="NC_015702.1"/>
</dbReference>
<dbReference type="Gene3D" id="2.40.50.140">
    <property type="entry name" value="Nucleic acid-binding proteins"/>
    <property type="match status" value="2"/>
</dbReference>
<dbReference type="Gene3D" id="2.30.30.30">
    <property type="match status" value="1"/>
</dbReference>
<dbReference type="InterPro" id="IPR013852">
    <property type="entry name" value="Transl_elong_P/YeiP_CS"/>
</dbReference>
<name>F8KV67_PARAV</name>
<dbReference type="InterPro" id="IPR013185">
    <property type="entry name" value="Transl_elong_KOW-like"/>
</dbReference>